<evidence type="ECO:0000256" key="9">
    <source>
        <dbReference type="ARBA" id="ARBA00038489"/>
    </source>
</evidence>
<name>A0ABT4LRA3_9PROT</name>
<dbReference type="RefSeq" id="WP_269401057.1">
    <property type="nucleotide sequence ID" value="NZ_JAPWGW010000001.1"/>
</dbReference>
<evidence type="ECO:0000256" key="11">
    <source>
        <dbReference type="ARBA" id="ARBA00049091"/>
    </source>
</evidence>
<organism evidence="14 15">
    <name type="scientific">Henriciella marina</name>
    <dbReference type="NCBI Taxonomy" id="453851"/>
    <lineage>
        <taxon>Bacteria</taxon>
        <taxon>Pseudomonadati</taxon>
        <taxon>Pseudomonadota</taxon>
        <taxon>Alphaproteobacteria</taxon>
        <taxon>Hyphomonadales</taxon>
        <taxon>Hyphomonadaceae</taxon>
        <taxon>Henriciella</taxon>
    </lineage>
</organism>
<evidence type="ECO:0000256" key="12">
    <source>
        <dbReference type="SAM" id="SignalP"/>
    </source>
</evidence>
<dbReference type="EC" id="1.11.1.24" evidence="2"/>
<proteinExistence type="inferred from homology"/>
<keyword evidence="12" id="KW-0732">Signal</keyword>
<gene>
    <name evidence="14" type="ORF">O4G74_02330</name>
</gene>
<feature type="signal peptide" evidence="12">
    <location>
        <begin position="1"/>
        <end position="18"/>
    </location>
</feature>
<evidence type="ECO:0000256" key="3">
    <source>
        <dbReference type="ARBA" id="ARBA00022559"/>
    </source>
</evidence>
<evidence type="ECO:0000259" key="13">
    <source>
        <dbReference type="PROSITE" id="PS51352"/>
    </source>
</evidence>
<accession>A0ABT4LRA3</accession>
<evidence type="ECO:0000256" key="4">
    <source>
        <dbReference type="ARBA" id="ARBA00022862"/>
    </source>
</evidence>
<keyword evidence="3" id="KW-0575">Peroxidase</keyword>
<keyword evidence="4" id="KW-0049">Antioxidant</keyword>
<dbReference type="EMBL" id="JAPWGW010000001">
    <property type="protein sequence ID" value="MCZ4296887.1"/>
    <property type="molecule type" value="Genomic_DNA"/>
</dbReference>
<evidence type="ECO:0000313" key="15">
    <source>
        <dbReference type="Proteomes" id="UP001083770"/>
    </source>
</evidence>
<evidence type="ECO:0000256" key="7">
    <source>
        <dbReference type="ARBA" id="ARBA00023284"/>
    </source>
</evidence>
<dbReference type="SUPFAM" id="SSF52833">
    <property type="entry name" value="Thioredoxin-like"/>
    <property type="match status" value="1"/>
</dbReference>
<evidence type="ECO:0000256" key="6">
    <source>
        <dbReference type="ARBA" id="ARBA00023157"/>
    </source>
</evidence>
<comment type="caution">
    <text evidence="14">The sequence shown here is derived from an EMBL/GenBank/DDBJ whole genome shotgun (WGS) entry which is preliminary data.</text>
</comment>
<protein>
    <recommendedName>
        <fullName evidence="2">thioredoxin-dependent peroxiredoxin</fullName>
        <ecNumber evidence="2">1.11.1.24</ecNumber>
    </recommendedName>
    <alternativeName>
        <fullName evidence="8">Thioredoxin peroxidase</fullName>
    </alternativeName>
    <alternativeName>
        <fullName evidence="10">Thioredoxin-dependent peroxiredoxin Bcp</fullName>
    </alternativeName>
</protein>
<evidence type="ECO:0000256" key="1">
    <source>
        <dbReference type="ARBA" id="ARBA00003330"/>
    </source>
</evidence>
<comment type="catalytic activity">
    <reaction evidence="11">
        <text>a hydroperoxide + [thioredoxin]-dithiol = an alcohol + [thioredoxin]-disulfide + H2O</text>
        <dbReference type="Rhea" id="RHEA:62620"/>
        <dbReference type="Rhea" id="RHEA-COMP:10698"/>
        <dbReference type="Rhea" id="RHEA-COMP:10700"/>
        <dbReference type="ChEBI" id="CHEBI:15377"/>
        <dbReference type="ChEBI" id="CHEBI:29950"/>
        <dbReference type="ChEBI" id="CHEBI:30879"/>
        <dbReference type="ChEBI" id="CHEBI:35924"/>
        <dbReference type="ChEBI" id="CHEBI:50058"/>
        <dbReference type="EC" id="1.11.1.24"/>
    </reaction>
</comment>
<evidence type="ECO:0000256" key="2">
    <source>
        <dbReference type="ARBA" id="ARBA00013017"/>
    </source>
</evidence>
<evidence type="ECO:0000256" key="5">
    <source>
        <dbReference type="ARBA" id="ARBA00023002"/>
    </source>
</evidence>
<dbReference type="PANTHER" id="PTHR42801">
    <property type="entry name" value="THIOREDOXIN-DEPENDENT PEROXIDE REDUCTASE"/>
    <property type="match status" value="1"/>
</dbReference>
<keyword evidence="7" id="KW-0676">Redox-active center</keyword>
<dbReference type="InterPro" id="IPR000866">
    <property type="entry name" value="AhpC/TSA"/>
</dbReference>
<dbReference type="Gene3D" id="3.40.30.10">
    <property type="entry name" value="Glutaredoxin"/>
    <property type="match status" value="1"/>
</dbReference>
<dbReference type="InterPro" id="IPR013766">
    <property type="entry name" value="Thioredoxin_domain"/>
</dbReference>
<dbReference type="InterPro" id="IPR036249">
    <property type="entry name" value="Thioredoxin-like_sf"/>
</dbReference>
<comment type="similarity">
    <text evidence="9">Belongs to the peroxiredoxin family. BCP/PrxQ subfamily.</text>
</comment>
<evidence type="ECO:0000313" key="14">
    <source>
        <dbReference type="EMBL" id="MCZ4296887.1"/>
    </source>
</evidence>
<dbReference type="InterPro" id="IPR050924">
    <property type="entry name" value="Peroxiredoxin_BCP/PrxQ"/>
</dbReference>
<dbReference type="PROSITE" id="PS51352">
    <property type="entry name" value="THIOREDOXIN_2"/>
    <property type="match status" value="1"/>
</dbReference>
<keyword evidence="15" id="KW-1185">Reference proteome</keyword>
<keyword evidence="5" id="KW-0560">Oxidoreductase</keyword>
<comment type="function">
    <text evidence="1">Thiol-specific peroxidase that catalyzes the reduction of hydrogen peroxide and organic hydroperoxides to water and alcohols, respectively. Plays a role in cell protection against oxidative stress by detoxifying peroxides and as sensor of hydrogen peroxide-mediated signaling events.</text>
</comment>
<dbReference type="Pfam" id="PF00578">
    <property type="entry name" value="AhpC-TSA"/>
    <property type="match status" value="1"/>
</dbReference>
<dbReference type="Proteomes" id="UP001083770">
    <property type="component" value="Unassembled WGS sequence"/>
</dbReference>
<feature type="chain" id="PRO_5046154345" description="thioredoxin-dependent peroxiredoxin" evidence="12">
    <location>
        <begin position="19"/>
        <end position="190"/>
    </location>
</feature>
<dbReference type="PANTHER" id="PTHR42801:SF4">
    <property type="entry name" value="AHPC_TSA FAMILY PROTEIN"/>
    <property type="match status" value="1"/>
</dbReference>
<sequence length="190" mass="20052">MFVRGILAGGAASLFALAAVAEESSIGPQVGAPAPVSEVVTAQGETVSLSDLSGEAGVAVAFVRSLDWCPYCRQQAIELEGAKAPLAASGWALTVLSYDPPETLTAFAEEKGLTYTLVSDEGSDAIRAFDLFNEEMREGSRYWGIPHPAIVFIDTDGMVVEVLREEGYKDRPPVDVVIEAAERLSQTGAG</sequence>
<feature type="domain" description="Thioredoxin" evidence="13">
    <location>
        <begin position="28"/>
        <end position="186"/>
    </location>
</feature>
<evidence type="ECO:0000256" key="8">
    <source>
        <dbReference type="ARBA" id="ARBA00032824"/>
    </source>
</evidence>
<evidence type="ECO:0000256" key="10">
    <source>
        <dbReference type="ARBA" id="ARBA00042639"/>
    </source>
</evidence>
<reference evidence="14" key="1">
    <citation type="submission" date="2022-12" db="EMBL/GenBank/DDBJ databases">
        <title>Bacterial isolates from different developmental stages of Nematostella vectensis.</title>
        <authorList>
            <person name="Fraune S."/>
        </authorList>
    </citation>
    <scope>NUCLEOTIDE SEQUENCE</scope>
    <source>
        <strain evidence="14">G21632-S1</strain>
    </source>
</reference>
<keyword evidence="6" id="KW-1015">Disulfide bond</keyword>